<dbReference type="Proteomes" id="UP000051017">
    <property type="component" value="Unassembled WGS sequence"/>
</dbReference>
<gene>
    <name evidence="3" type="ORF">ABR75_01125</name>
</gene>
<dbReference type="InterPro" id="IPR004474">
    <property type="entry name" value="LytR_CpsA_psr"/>
</dbReference>
<sequence length="340" mass="36003">MVVHRPKTRTRGKRSTRLIITAVATLITAVAGSFGIVRNVHAQLDGIRREITATSALSPPDPSFENYLLVGSDSRAGADPSDADFNAVGAEGDIGGQRSDTLMVMHYVKKSGSVSLLSIPRDLWVAIGGGEDHQRINTAYQAGTDVLVRTVQSALGVPIHHYVEIDFQGFKKIVEAVGGVSVCVDYPSRDKHTGLFMKPGCSTLDGVEALAFARSRFFEQKVDGNWQIDGSSDIGRTARQRSFVEALAKSAVLGIASNPFSVGKVMSGGLGAIVVDEQLNLIDFAKKMRPAASGNIASFPLAVYGDTINGNSVLQLGEDAAQLLAFFNGSGPRPVTQSAG</sequence>
<name>A0A0R2QLW1_9ACTN</name>
<reference evidence="3 4" key="1">
    <citation type="submission" date="2015-10" db="EMBL/GenBank/DDBJ databases">
        <title>Metagenome-Assembled Genomes uncover a global brackish microbiome.</title>
        <authorList>
            <person name="Hugerth L.W."/>
            <person name="Larsson J."/>
            <person name="Alneberg J."/>
            <person name="Lindh M.V."/>
            <person name="Legrand C."/>
            <person name="Pinhassi J."/>
            <person name="Andersson A.F."/>
        </authorList>
    </citation>
    <scope>NUCLEOTIDE SEQUENCE [LARGE SCALE GENOMIC DNA]</scope>
    <source>
        <strain evidence="3">BACL6 MAG-120924-bin43</strain>
    </source>
</reference>
<dbReference type="NCBIfam" id="TIGR00350">
    <property type="entry name" value="lytR_cpsA_psr"/>
    <property type="match status" value="1"/>
</dbReference>
<evidence type="ECO:0000313" key="3">
    <source>
        <dbReference type="EMBL" id="KRO49373.1"/>
    </source>
</evidence>
<dbReference type="PANTHER" id="PTHR33392">
    <property type="entry name" value="POLYISOPRENYL-TEICHOIC ACID--PEPTIDOGLYCAN TEICHOIC ACID TRANSFERASE TAGU"/>
    <property type="match status" value="1"/>
</dbReference>
<dbReference type="Pfam" id="PF03816">
    <property type="entry name" value="LytR_cpsA_psr"/>
    <property type="match status" value="1"/>
</dbReference>
<dbReference type="Gene3D" id="3.40.630.190">
    <property type="entry name" value="LCP protein"/>
    <property type="match status" value="1"/>
</dbReference>
<feature type="domain" description="Cell envelope-related transcriptional attenuator" evidence="2">
    <location>
        <begin position="98"/>
        <end position="250"/>
    </location>
</feature>
<dbReference type="EMBL" id="LIBJ01000015">
    <property type="protein sequence ID" value="KRO49373.1"/>
    <property type="molecule type" value="Genomic_DNA"/>
</dbReference>
<comment type="similarity">
    <text evidence="1">Belongs to the LytR/CpsA/Psr (LCP) family.</text>
</comment>
<accession>A0A0R2QLW1</accession>
<evidence type="ECO:0000259" key="2">
    <source>
        <dbReference type="Pfam" id="PF03816"/>
    </source>
</evidence>
<protein>
    <recommendedName>
        <fullName evidence="2">Cell envelope-related transcriptional attenuator domain-containing protein</fullName>
    </recommendedName>
</protein>
<organism evidence="3 4">
    <name type="scientific">Acidimicrobiia bacterium BACL6 MAG-120924-bin43</name>
    <dbReference type="NCBI Taxonomy" id="1655583"/>
    <lineage>
        <taxon>Bacteria</taxon>
        <taxon>Bacillati</taxon>
        <taxon>Actinomycetota</taxon>
        <taxon>Acidimicrobiia</taxon>
        <taxon>acIV cluster</taxon>
    </lineage>
</organism>
<proteinExistence type="inferred from homology"/>
<dbReference type="PANTHER" id="PTHR33392:SF6">
    <property type="entry name" value="POLYISOPRENYL-TEICHOIC ACID--PEPTIDOGLYCAN TEICHOIC ACID TRANSFERASE TAGU"/>
    <property type="match status" value="1"/>
</dbReference>
<dbReference type="InterPro" id="IPR050922">
    <property type="entry name" value="LytR/CpsA/Psr_CW_biosynth"/>
</dbReference>
<evidence type="ECO:0000256" key="1">
    <source>
        <dbReference type="ARBA" id="ARBA00006068"/>
    </source>
</evidence>
<comment type="caution">
    <text evidence="3">The sequence shown here is derived from an EMBL/GenBank/DDBJ whole genome shotgun (WGS) entry which is preliminary data.</text>
</comment>
<dbReference type="AlphaFoldDB" id="A0A0R2QLW1"/>
<evidence type="ECO:0000313" key="4">
    <source>
        <dbReference type="Proteomes" id="UP000051017"/>
    </source>
</evidence>